<evidence type="ECO:0000313" key="2">
    <source>
        <dbReference type="Proteomes" id="UP000694559"/>
    </source>
</evidence>
<proteinExistence type="predicted"/>
<protein>
    <submittedName>
        <fullName evidence="1">Uncharacterized protein</fullName>
    </submittedName>
</protein>
<keyword evidence="2" id="KW-1185">Reference proteome</keyword>
<dbReference type="Ensembl" id="ENSNNAT00000023213.1">
    <property type="protein sequence ID" value="ENSNNAP00000022145.1"/>
    <property type="gene ID" value="ENSNNAG00000014606.1"/>
</dbReference>
<reference evidence="1" key="1">
    <citation type="submission" date="2025-08" db="UniProtKB">
        <authorList>
            <consortium name="Ensembl"/>
        </authorList>
    </citation>
    <scope>IDENTIFICATION</scope>
</reference>
<dbReference type="AlphaFoldDB" id="A0A8C7E432"/>
<name>A0A8C7E432_NAJNA</name>
<organism evidence="1 2">
    <name type="scientific">Naja naja</name>
    <name type="common">Indian cobra</name>
    <dbReference type="NCBI Taxonomy" id="35670"/>
    <lineage>
        <taxon>Eukaryota</taxon>
        <taxon>Metazoa</taxon>
        <taxon>Chordata</taxon>
        <taxon>Craniata</taxon>
        <taxon>Vertebrata</taxon>
        <taxon>Euteleostomi</taxon>
        <taxon>Lepidosauria</taxon>
        <taxon>Squamata</taxon>
        <taxon>Bifurcata</taxon>
        <taxon>Unidentata</taxon>
        <taxon>Episquamata</taxon>
        <taxon>Toxicofera</taxon>
        <taxon>Serpentes</taxon>
        <taxon>Colubroidea</taxon>
        <taxon>Elapidae</taxon>
        <taxon>Elapinae</taxon>
        <taxon>Naja</taxon>
    </lineage>
</organism>
<reference evidence="1" key="2">
    <citation type="submission" date="2025-09" db="UniProtKB">
        <authorList>
            <consortium name="Ensembl"/>
        </authorList>
    </citation>
    <scope>IDENTIFICATION</scope>
</reference>
<accession>A0A8C7E432</accession>
<sequence length="70" mass="7872">MYLWSRDHHLHPSQLAYDKQNQSLKTFPFVPFISQVVAFMNSRVGHTTVLACIGVIVMEGIHTFGELGLG</sequence>
<evidence type="ECO:0000313" key="1">
    <source>
        <dbReference type="Ensembl" id="ENSNNAP00000022145.1"/>
    </source>
</evidence>
<dbReference type="Proteomes" id="UP000694559">
    <property type="component" value="Unplaced"/>
</dbReference>